<dbReference type="GO" id="GO:0005524">
    <property type="term" value="F:ATP binding"/>
    <property type="evidence" value="ECO:0007669"/>
    <property type="project" value="UniProtKB-KW"/>
</dbReference>
<dbReference type="Proteomes" id="UP000449193">
    <property type="component" value="Unassembled WGS sequence"/>
</dbReference>
<dbReference type="Pfam" id="PF25601">
    <property type="entry name" value="AAA_lid_14"/>
    <property type="match status" value="1"/>
</dbReference>
<reference evidence="8 13" key="4">
    <citation type="submission" date="2019-08" db="EMBL/GenBank/DDBJ databases">
        <title>In-depth cultivation of the pig gut microbiome towards novel bacterial diversity and tailored functional studies.</title>
        <authorList>
            <person name="Wylensek D."/>
            <person name="Hitch T.C.A."/>
            <person name="Clavel T."/>
        </authorList>
    </citation>
    <scope>NUCLEOTIDE SEQUENCE [LARGE SCALE GENOMIC DNA]</scope>
    <source>
        <strain evidence="8 13">WCA3-601-WT-6J</strain>
    </source>
</reference>
<dbReference type="InterPro" id="IPR058031">
    <property type="entry name" value="AAA_lid_NorR"/>
</dbReference>
<dbReference type="EMBL" id="LMUA01000005">
    <property type="protein sequence ID" value="KUE76962.1"/>
    <property type="molecule type" value="Genomic_DNA"/>
</dbReference>
<dbReference type="GO" id="GO:0000156">
    <property type="term" value="F:phosphorelay response regulator activity"/>
    <property type="evidence" value="ECO:0007669"/>
    <property type="project" value="InterPro"/>
</dbReference>
<dbReference type="Pfam" id="PF02954">
    <property type="entry name" value="HTH_8"/>
    <property type="match status" value="1"/>
</dbReference>
<dbReference type="InterPro" id="IPR002078">
    <property type="entry name" value="Sigma_54_int"/>
</dbReference>
<dbReference type="SUPFAM" id="SSF52540">
    <property type="entry name" value="P-loop containing nucleoside triphosphate hydrolases"/>
    <property type="match status" value="1"/>
</dbReference>
<dbReference type="InterPro" id="IPR009057">
    <property type="entry name" value="Homeodomain-like_sf"/>
</dbReference>
<dbReference type="GeneID" id="42857324"/>
<dbReference type="Gene3D" id="1.10.8.60">
    <property type="match status" value="1"/>
</dbReference>
<evidence type="ECO:0000256" key="2">
    <source>
        <dbReference type="ARBA" id="ARBA00022840"/>
    </source>
</evidence>
<dbReference type="Gene3D" id="3.40.50.2300">
    <property type="match status" value="1"/>
</dbReference>
<keyword evidence="4" id="KW-0804">Transcription</keyword>
<dbReference type="GO" id="GO:0043565">
    <property type="term" value="F:sequence-specific DNA binding"/>
    <property type="evidence" value="ECO:0007669"/>
    <property type="project" value="InterPro"/>
</dbReference>
<dbReference type="PRINTS" id="PR01590">
    <property type="entry name" value="HTHFIS"/>
</dbReference>
<evidence type="ECO:0000313" key="9">
    <source>
        <dbReference type="EMBL" id="MTS27170.1"/>
    </source>
</evidence>
<dbReference type="SUPFAM" id="SSF46689">
    <property type="entry name" value="Homeodomain-like"/>
    <property type="match status" value="1"/>
</dbReference>
<evidence type="ECO:0000256" key="1">
    <source>
        <dbReference type="ARBA" id="ARBA00022741"/>
    </source>
</evidence>
<accession>A0A0W7TT16</accession>
<comment type="caution">
    <text evidence="6">The sequence shown here is derived from an EMBL/GenBank/DDBJ whole genome shotgun (WGS) entry which is preliminary data.</text>
</comment>
<reference evidence="14 15" key="3">
    <citation type="journal article" date="2019" name="Nat. Med.">
        <title>A library of human gut bacterial isolates paired with longitudinal multiomics data enables mechanistic microbiome research.</title>
        <authorList>
            <person name="Poyet M."/>
            <person name="Groussin M."/>
            <person name="Gibbons S.M."/>
            <person name="Avila-Pacheco J."/>
            <person name="Jiang X."/>
            <person name="Kearney S.M."/>
            <person name="Perrotta A.R."/>
            <person name="Berdy B."/>
            <person name="Zhao S."/>
            <person name="Lieberman T.D."/>
            <person name="Swanson P.K."/>
            <person name="Smith M."/>
            <person name="Roesemann S."/>
            <person name="Alexander J.E."/>
            <person name="Rich S.A."/>
            <person name="Livny J."/>
            <person name="Vlamakis H."/>
            <person name="Clish C."/>
            <person name="Bullock K."/>
            <person name="Deik A."/>
            <person name="Scott J."/>
            <person name="Pierce K.A."/>
            <person name="Xavier R.J."/>
            <person name="Alm E.J."/>
        </authorList>
    </citation>
    <scope>NUCLEOTIDE SEQUENCE [LARGE SCALE GENOMIC DNA]</scope>
    <source>
        <strain evidence="9 15">BIOML-A4</strain>
        <strain evidence="10 14">BIOML-A7</strain>
    </source>
</reference>
<dbReference type="Pfam" id="PF00158">
    <property type="entry name" value="Sigma54_activat"/>
    <property type="match status" value="1"/>
</dbReference>
<proteinExistence type="predicted"/>
<dbReference type="AlphaFoldDB" id="A0A0D8IYB1"/>
<reference evidence="7 12" key="2">
    <citation type="submission" date="2015-10" db="EMBL/GenBank/DDBJ databases">
        <title>A novel member of the family Ruminococcaceae isolated from human faeces.</title>
        <authorList>
            <person name="Shkoporov A.N."/>
            <person name="Chaplin A.V."/>
            <person name="Motuzova O.V."/>
            <person name="Kafarskaia L.I."/>
            <person name="Efimov B.A."/>
        </authorList>
    </citation>
    <scope>NUCLEOTIDE SEQUENCE [LARGE SCALE GENOMIC DNA]</scope>
    <source>
        <strain evidence="7 12">668</strain>
    </source>
</reference>
<dbReference type="Gene3D" id="3.40.50.10660">
    <property type="entry name" value="PrpR receptor domain-like"/>
    <property type="match status" value="1"/>
</dbReference>
<evidence type="ECO:0000313" key="13">
    <source>
        <dbReference type="Proteomes" id="UP000431913"/>
    </source>
</evidence>
<dbReference type="InterPro" id="IPR027417">
    <property type="entry name" value="P-loop_NTPase"/>
</dbReference>
<keyword evidence="1" id="KW-0547">Nucleotide-binding</keyword>
<evidence type="ECO:0000313" key="14">
    <source>
        <dbReference type="Proteomes" id="UP000449193"/>
    </source>
</evidence>
<gene>
    <name evidence="7" type="ORF">ASJ35_05105</name>
    <name evidence="8" type="ORF">FYJ76_09580</name>
    <name evidence="10" type="ORF">GMD52_05605</name>
    <name evidence="9" type="ORF">GMD59_07695</name>
    <name evidence="6" type="ORF">TQ39_12130</name>
</gene>
<evidence type="ECO:0000256" key="4">
    <source>
        <dbReference type="ARBA" id="ARBA00023163"/>
    </source>
</evidence>
<feature type="domain" description="Sigma-54 factor interaction" evidence="5">
    <location>
        <begin position="307"/>
        <end position="512"/>
    </location>
</feature>
<keyword evidence="11" id="KW-1185">Reference proteome</keyword>
<dbReference type="Proteomes" id="UP000472755">
    <property type="component" value="Unassembled WGS sequence"/>
</dbReference>
<dbReference type="InterPro" id="IPR002197">
    <property type="entry name" value="HTH_Fis"/>
</dbReference>
<accession>A0A0D8IYB1</accession>
<dbReference type="PANTHER" id="PTHR32071">
    <property type="entry name" value="TRANSCRIPTIONAL REGULATORY PROTEIN"/>
    <property type="match status" value="1"/>
</dbReference>
<dbReference type="PROSITE" id="PS50045">
    <property type="entry name" value="SIGMA54_INTERACT_4"/>
    <property type="match status" value="1"/>
</dbReference>
<dbReference type="PATRIC" id="fig|1550024.3.peg.2762"/>
<reference evidence="6" key="1">
    <citation type="submission" date="2015-02" db="EMBL/GenBank/DDBJ databases">
        <title>A novel member of the family Ruminococcaceae isolated from human feces.</title>
        <authorList>
            <person name="Shkoporov A.N."/>
            <person name="Chaplin A.V."/>
            <person name="Motuzova O.V."/>
            <person name="Kafarskaia L.I."/>
            <person name="Khokhlova E.V."/>
            <person name="Efimov B.A."/>
        </authorList>
    </citation>
    <scope>NUCLEOTIDE SEQUENCE [LARGE SCALE GENOMIC DNA]</scope>
    <source>
        <strain evidence="6">585-1</strain>
    </source>
</reference>
<dbReference type="Proteomes" id="UP000053433">
    <property type="component" value="Unassembled WGS sequence"/>
</dbReference>
<sequence>MPSIKVLAISPYPGMVPLLTETAKEYDGLELTISVGDLAKGLELAQKGFHANFDVIISRGGTARLLKQSVSLPVIEIGTTVYDVLCTLQRANIHEGRVAIVGYSNITQDMGILRTLLPYQLDVFTIQSSSQAVTTLQYLRREEYASVLCDMVTYTAAKEMDVNAFLITSSAESIRAAFDQAVFFCSANRQLRSENQFLRQLLHKRTSQTVVFTRAGKLVFSTLEDASAELLDMLREKIESVAAAGRIKVMQQFRGLLYNIEAMQLPSDGEAYTAFYFLASTPPVAGDKYGISYYNCSQLEEACSAGIYNITGLTAQYHQSILQAAAGRAPVFLFGAAGTGKEYLARTIYLRSARRSHPFIQIDCNLLSRKTWNYLLGHHSSPLCDTENTLYFQNLNALDDTQWRQLLAFLLEGQTAKHNQLIFSRVEAGDGRISGAAMEFINRLSCFPLCLSSLHAQPAQVETAFSLYLDRHTIDTGRQWRGIDADALTLLRQYPWTQNYLQFHRVMERLTELCTDAQIRLSDVQAALQAELSLAPADADTAASPAASLDLSQPLALIEREIVRMVLEKSGDNQSRAAQSLGISRTTLWRMLKA</sequence>
<protein>
    <recommendedName>
        <fullName evidence="5">Sigma-54 factor interaction domain-containing protein</fullName>
    </recommendedName>
</protein>
<dbReference type="Proteomes" id="UP000431913">
    <property type="component" value="Unassembled WGS sequence"/>
</dbReference>
<dbReference type="EMBL" id="JXXK01000017">
    <property type="protein sequence ID" value="KJF39484.1"/>
    <property type="molecule type" value="Genomic_DNA"/>
</dbReference>
<dbReference type="GO" id="GO:0006355">
    <property type="term" value="P:regulation of DNA-templated transcription"/>
    <property type="evidence" value="ECO:0007669"/>
    <property type="project" value="InterPro"/>
</dbReference>
<evidence type="ECO:0000256" key="3">
    <source>
        <dbReference type="ARBA" id="ARBA00023015"/>
    </source>
</evidence>
<dbReference type="EMBL" id="WMZU01000010">
    <property type="protein sequence ID" value="MTS27170.1"/>
    <property type="molecule type" value="Genomic_DNA"/>
</dbReference>
<evidence type="ECO:0000313" key="7">
    <source>
        <dbReference type="EMBL" id="KUE76962.1"/>
    </source>
</evidence>
<dbReference type="Proteomes" id="UP000032483">
    <property type="component" value="Unassembled WGS sequence"/>
</dbReference>
<dbReference type="EMBL" id="VUNJ01000008">
    <property type="protein sequence ID" value="MST92183.1"/>
    <property type="molecule type" value="Genomic_DNA"/>
</dbReference>
<dbReference type="RefSeq" id="WP_009325298.1">
    <property type="nucleotide sequence ID" value="NZ_CAOJUJ010000030.1"/>
</dbReference>
<evidence type="ECO:0000313" key="8">
    <source>
        <dbReference type="EMBL" id="MST92183.1"/>
    </source>
</evidence>
<name>A0A0D8IYB1_9FIRM</name>
<dbReference type="Pfam" id="PF06506">
    <property type="entry name" value="PrpR_N"/>
    <property type="match status" value="1"/>
</dbReference>
<evidence type="ECO:0000313" key="15">
    <source>
        <dbReference type="Proteomes" id="UP000472755"/>
    </source>
</evidence>
<evidence type="ECO:0000259" key="5">
    <source>
        <dbReference type="PROSITE" id="PS50045"/>
    </source>
</evidence>
<organism evidence="6 11">
    <name type="scientific">Ruthenibacterium lactatiformans</name>
    <dbReference type="NCBI Taxonomy" id="1550024"/>
    <lineage>
        <taxon>Bacteria</taxon>
        <taxon>Bacillati</taxon>
        <taxon>Bacillota</taxon>
        <taxon>Clostridia</taxon>
        <taxon>Eubacteriales</taxon>
        <taxon>Oscillospiraceae</taxon>
        <taxon>Ruthenibacterium</taxon>
    </lineage>
</organism>
<evidence type="ECO:0000313" key="10">
    <source>
        <dbReference type="EMBL" id="MTS51014.1"/>
    </source>
</evidence>
<dbReference type="EMBL" id="WMZR01000005">
    <property type="protein sequence ID" value="MTS51014.1"/>
    <property type="molecule type" value="Genomic_DNA"/>
</dbReference>
<evidence type="ECO:0000313" key="6">
    <source>
        <dbReference type="EMBL" id="KJF39484.1"/>
    </source>
</evidence>
<keyword evidence="2" id="KW-0067">ATP-binding</keyword>
<evidence type="ECO:0000313" key="12">
    <source>
        <dbReference type="Proteomes" id="UP000053433"/>
    </source>
</evidence>
<dbReference type="SUPFAM" id="SSF159800">
    <property type="entry name" value="PrpR receptor domain-like"/>
    <property type="match status" value="1"/>
</dbReference>
<dbReference type="Gene3D" id="3.40.50.300">
    <property type="entry name" value="P-loop containing nucleotide triphosphate hydrolases"/>
    <property type="match status" value="1"/>
</dbReference>
<dbReference type="InterPro" id="IPR010524">
    <property type="entry name" value="Sig_transdc_resp-reg_PrpR_N"/>
</dbReference>
<evidence type="ECO:0000313" key="11">
    <source>
        <dbReference type="Proteomes" id="UP000032483"/>
    </source>
</evidence>
<keyword evidence="3" id="KW-0805">Transcription regulation</keyword>
<dbReference type="Gene3D" id="1.10.10.60">
    <property type="entry name" value="Homeodomain-like"/>
    <property type="match status" value="1"/>
</dbReference>